<dbReference type="Proteomes" id="UP000272400">
    <property type="component" value="Unassembled WGS sequence"/>
</dbReference>
<proteinExistence type="inferred from homology"/>
<dbReference type="InterPro" id="IPR014048">
    <property type="entry name" value="MethylDNA_cys_MeTrfase_DNA-bd"/>
</dbReference>
<evidence type="ECO:0000259" key="10">
    <source>
        <dbReference type="Pfam" id="PF02870"/>
    </source>
</evidence>
<evidence type="ECO:0000256" key="2">
    <source>
        <dbReference type="ARBA" id="ARBA00008711"/>
    </source>
</evidence>
<dbReference type="InterPro" id="IPR036217">
    <property type="entry name" value="MethylDNA_cys_MeTrfase_DNAb"/>
</dbReference>
<dbReference type="EC" id="2.1.1.63" evidence="3"/>
<dbReference type="InterPro" id="IPR036388">
    <property type="entry name" value="WH-like_DNA-bd_sf"/>
</dbReference>
<gene>
    <name evidence="11" type="ORF">EDD29_7253</name>
</gene>
<dbReference type="InterPro" id="IPR008332">
    <property type="entry name" value="MethylG_MeTrfase_N"/>
</dbReference>
<reference evidence="11 12" key="1">
    <citation type="submission" date="2018-11" db="EMBL/GenBank/DDBJ databases">
        <title>Sequencing the genomes of 1000 actinobacteria strains.</title>
        <authorList>
            <person name="Klenk H.-P."/>
        </authorList>
    </citation>
    <scope>NUCLEOTIDE SEQUENCE [LARGE SCALE GENOMIC DNA]</scope>
    <source>
        <strain evidence="11 12">DSM 44254</strain>
    </source>
</reference>
<sequence length="161" mass="16665">MTVHTTVAGPIGDLLLVGTATEDGLALASLTLPEHRWTPADPGVRDDGPFRALRDQLDAYFAGELKDFSYTPALCGTPFQRQVWAALDALPYGATTTYGRLNSALGGSPARARAVGVAIGANPVSILRPCHRVVGADGSLTGYAGGLAAKHALLTLEGVLL</sequence>
<dbReference type="NCBIfam" id="TIGR00589">
    <property type="entry name" value="ogt"/>
    <property type="match status" value="1"/>
</dbReference>
<evidence type="ECO:0000256" key="1">
    <source>
        <dbReference type="ARBA" id="ARBA00001286"/>
    </source>
</evidence>
<keyword evidence="5 11" id="KW-0808">Transferase</keyword>
<dbReference type="AlphaFoldDB" id="A0A3N1D7T2"/>
<dbReference type="PANTHER" id="PTHR10815:SF5">
    <property type="entry name" value="METHYLATED-DNA--PROTEIN-CYSTEINE METHYLTRANSFERASE"/>
    <property type="match status" value="1"/>
</dbReference>
<dbReference type="InterPro" id="IPR036631">
    <property type="entry name" value="MGMT_N_sf"/>
</dbReference>
<keyword evidence="6" id="KW-0227">DNA damage</keyword>
<dbReference type="SUPFAM" id="SSF53155">
    <property type="entry name" value="Methylated DNA-protein cysteine methyltransferase domain"/>
    <property type="match status" value="1"/>
</dbReference>
<protein>
    <recommendedName>
        <fullName evidence="3">methylated-DNA--[protein]-cysteine S-methyltransferase</fullName>
        <ecNumber evidence="3">2.1.1.63</ecNumber>
    </recommendedName>
</protein>
<dbReference type="SUPFAM" id="SSF46767">
    <property type="entry name" value="Methylated DNA-protein cysteine methyltransferase, C-terminal domain"/>
    <property type="match status" value="1"/>
</dbReference>
<dbReference type="CDD" id="cd06445">
    <property type="entry name" value="ATase"/>
    <property type="match status" value="1"/>
</dbReference>
<comment type="catalytic activity">
    <reaction evidence="8">
        <text>a 6-O-methyl-2'-deoxyguanosine in DNA + L-cysteinyl-[protein] = S-methyl-L-cysteinyl-[protein] + a 2'-deoxyguanosine in DNA</text>
        <dbReference type="Rhea" id="RHEA:24000"/>
        <dbReference type="Rhea" id="RHEA-COMP:10131"/>
        <dbReference type="Rhea" id="RHEA-COMP:10132"/>
        <dbReference type="Rhea" id="RHEA-COMP:11367"/>
        <dbReference type="Rhea" id="RHEA-COMP:11368"/>
        <dbReference type="ChEBI" id="CHEBI:29950"/>
        <dbReference type="ChEBI" id="CHEBI:82612"/>
        <dbReference type="ChEBI" id="CHEBI:85445"/>
        <dbReference type="ChEBI" id="CHEBI:85448"/>
        <dbReference type="EC" id="2.1.1.63"/>
    </reaction>
</comment>
<organism evidence="11 12">
    <name type="scientific">Actinocorallia herbida</name>
    <dbReference type="NCBI Taxonomy" id="58109"/>
    <lineage>
        <taxon>Bacteria</taxon>
        <taxon>Bacillati</taxon>
        <taxon>Actinomycetota</taxon>
        <taxon>Actinomycetes</taxon>
        <taxon>Streptosporangiales</taxon>
        <taxon>Thermomonosporaceae</taxon>
        <taxon>Actinocorallia</taxon>
    </lineage>
</organism>
<keyword evidence="12" id="KW-1185">Reference proteome</keyword>
<keyword evidence="4 11" id="KW-0489">Methyltransferase</keyword>
<feature type="domain" description="Methylguanine DNA methyltransferase ribonuclease-like" evidence="10">
    <location>
        <begin position="4"/>
        <end position="72"/>
    </location>
</feature>
<dbReference type="PANTHER" id="PTHR10815">
    <property type="entry name" value="METHYLATED-DNA--PROTEIN-CYSTEINE METHYLTRANSFERASE"/>
    <property type="match status" value="1"/>
</dbReference>
<dbReference type="Pfam" id="PF01035">
    <property type="entry name" value="DNA_binding_1"/>
    <property type="match status" value="1"/>
</dbReference>
<name>A0A3N1D7T2_9ACTN</name>
<evidence type="ECO:0000313" key="12">
    <source>
        <dbReference type="Proteomes" id="UP000272400"/>
    </source>
</evidence>
<dbReference type="OrthoDB" id="9802228at2"/>
<evidence type="ECO:0000256" key="6">
    <source>
        <dbReference type="ARBA" id="ARBA00022763"/>
    </source>
</evidence>
<accession>A0A3N1D7T2</accession>
<keyword evidence="7" id="KW-0234">DNA repair</keyword>
<comment type="similarity">
    <text evidence="2">Belongs to the MGMT family.</text>
</comment>
<dbReference type="GO" id="GO:0032259">
    <property type="term" value="P:methylation"/>
    <property type="evidence" value="ECO:0007669"/>
    <property type="project" value="UniProtKB-KW"/>
</dbReference>
<dbReference type="FunFam" id="1.10.10.10:FF:000214">
    <property type="entry name" value="Methylated-DNA--protein-cysteine methyltransferase"/>
    <property type="match status" value="1"/>
</dbReference>
<dbReference type="Gene3D" id="3.30.160.70">
    <property type="entry name" value="Methylated DNA-protein cysteine methyltransferase domain"/>
    <property type="match status" value="1"/>
</dbReference>
<dbReference type="GO" id="GO:0006281">
    <property type="term" value="P:DNA repair"/>
    <property type="evidence" value="ECO:0007669"/>
    <property type="project" value="UniProtKB-KW"/>
</dbReference>
<evidence type="ECO:0000313" key="11">
    <source>
        <dbReference type="EMBL" id="ROO89556.1"/>
    </source>
</evidence>
<dbReference type="GO" id="GO:0003908">
    <property type="term" value="F:methylated-DNA-[protein]-cysteine S-methyltransferase activity"/>
    <property type="evidence" value="ECO:0007669"/>
    <property type="project" value="UniProtKB-EC"/>
</dbReference>
<feature type="domain" description="Methylated-DNA-[protein]-cysteine S-methyltransferase DNA binding" evidence="9">
    <location>
        <begin position="78"/>
        <end position="159"/>
    </location>
</feature>
<evidence type="ECO:0000256" key="3">
    <source>
        <dbReference type="ARBA" id="ARBA00011918"/>
    </source>
</evidence>
<comment type="catalytic activity">
    <reaction evidence="1">
        <text>a 4-O-methyl-thymidine in DNA + L-cysteinyl-[protein] = a thymidine in DNA + S-methyl-L-cysteinyl-[protein]</text>
        <dbReference type="Rhea" id="RHEA:53428"/>
        <dbReference type="Rhea" id="RHEA-COMP:10131"/>
        <dbReference type="Rhea" id="RHEA-COMP:10132"/>
        <dbReference type="Rhea" id="RHEA-COMP:13555"/>
        <dbReference type="Rhea" id="RHEA-COMP:13556"/>
        <dbReference type="ChEBI" id="CHEBI:29950"/>
        <dbReference type="ChEBI" id="CHEBI:82612"/>
        <dbReference type="ChEBI" id="CHEBI:137386"/>
        <dbReference type="ChEBI" id="CHEBI:137387"/>
        <dbReference type="EC" id="2.1.1.63"/>
    </reaction>
</comment>
<dbReference type="EMBL" id="RJKE01000001">
    <property type="protein sequence ID" value="ROO89556.1"/>
    <property type="molecule type" value="Genomic_DNA"/>
</dbReference>
<dbReference type="RefSeq" id="WP_123668633.1">
    <property type="nucleotide sequence ID" value="NZ_RJKE01000001.1"/>
</dbReference>
<evidence type="ECO:0000259" key="9">
    <source>
        <dbReference type="Pfam" id="PF01035"/>
    </source>
</evidence>
<evidence type="ECO:0000256" key="4">
    <source>
        <dbReference type="ARBA" id="ARBA00022603"/>
    </source>
</evidence>
<comment type="caution">
    <text evidence="11">The sequence shown here is derived from an EMBL/GenBank/DDBJ whole genome shotgun (WGS) entry which is preliminary data.</text>
</comment>
<evidence type="ECO:0000256" key="8">
    <source>
        <dbReference type="ARBA" id="ARBA00049348"/>
    </source>
</evidence>
<evidence type="ECO:0000256" key="5">
    <source>
        <dbReference type="ARBA" id="ARBA00022679"/>
    </source>
</evidence>
<dbReference type="Gene3D" id="1.10.10.10">
    <property type="entry name" value="Winged helix-like DNA-binding domain superfamily/Winged helix DNA-binding domain"/>
    <property type="match status" value="1"/>
</dbReference>
<evidence type="ECO:0000256" key="7">
    <source>
        <dbReference type="ARBA" id="ARBA00023204"/>
    </source>
</evidence>
<dbReference type="Pfam" id="PF02870">
    <property type="entry name" value="Methyltransf_1N"/>
    <property type="match status" value="1"/>
</dbReference>